<accession>A0A0V0GSI4</accession>
<reference evidence="2" key="1">
    <citation type="submission" date="2015-12" db="EMBL/GenBank/DDBJ databases">
        <title>Gene expression during late stages of embryo sac development: a critical building block for successful pollen-pistil interactions.</title>
        <authorList>
            <person name="Liu Y."/>
            <person name="Joly V."/>
            <person name="Sabar M."/>
            <person name="Matton D.P."/>
        </authorList>
    </citation>
    <scope>NUCLEOTIDE SEQUENCE</scope>
</reference>
<dbReference type="AlphaFoldDB" id="A0A0V0GSI4"/>
<sequence>MRELLGLVAVADLGCLVAGKMEKRRGFWRWWTRGVFGGFGVVWWLFSTAFWLCFWWFGGRFWVWVFGCCSI</sequence>
<proteinExistence type="predicted"/>
<protein>
    <submittedName>
        <fullName evidence="2">Putative ovule protein</fullName>
    </submittedName>
</protein>
<evidence type="ECO:0000256" key="1">
    <source>
        <dbReference type="SAM" id="Phobius"/>
    </source>
</evidence>
<evidence type="ECO:0000313" key="2">
    <source>
        <dbReference type="EMBL" id="JAP11188.1"/>
    </source>
</evidence>
<keyword evidence="1" id="KW-0812">Transmembrane</keyword>
<organism evidence="2">
    <name type="scientific">Solanum chacoense</name>
    <name type="common">Chaco potato</name>
    <dbReference type="NCBI Taxonomy" id="4108"/>
    <lineage>
        <taxon>Eukaryota</taxon>
        <taxon>Viridiplantae</taxon>
        <taxon>Streptophyta</taxon>
        <taxon>Embryophyta</taxon>
        <taxon>Tracheophyta</taxon>
        <taxon>Spermatophyta</taxon>
        <taxon>Magnoliopsida</taxon>
        <taxon>eudicotyledons</taxon>
        <taxon>Gunneridae</taxon>
        <taxon>Pentapetalae</taxon>
        <taxon>asterids</taxon>
        <taxon>lamiids</taxon>
        <taxon>Solanales</taxon>
        <taxon>Solanaceae</taxon>
        <taxon>Solanoideae</taxon>
        <taxon>Solaneae</taxon>
        <taxon>Solanum</taxon>
    </lineage>
</organism>
<feature type="transmembrane region" description="Helical" evidence="1">
    <location>
        <begin position="35"/>
        <end position="57"/>
    </location>
</feature>
<keyword evidence="1" id="KW-0472">Membrane</keyword>
<dbReference type="EMBL" id="GEDG01031782">
    <property type="protein sequence ID" value="JAP11188.1"/>
    <property type="molecule type" value="Transcribed_RNA"/>
</dbReference>
<name>A0A0V0GSI4_SOLCH</name>
<keyword evidence="1" id="KW-1133">Transmembrane helix</keyword>